<gene>
    <name evidence="2" type="ORF">HPHI1048_LOCUS4428</name>
</gene>
<dbReference type="InterPro" id="IPR035810">
    <property type="entry name" value="PEBP_euk"/>
</dbReference>
<comment type="similarity">
    <text evidence="1">Belongs to the phosphatidylethanolamine-binding protein family.</text>
</comment>
<sequence length="263" mass="28670">MASAFSVAYPTSSLRKSFASSASFSPRLGRPAICEPKMQFGLGNIFGGGKKISQEQAGLVPDLFPQPFQEKSILRVKYPNWVKSAVDLTNVASFGGTPTKGAGEIQPGQLITPTQAQDRPVVGWEAEPGAYYTLVMTDPDAPSPSSPTLREWVHWVRVNIPGDNLPCDGEDGGDDLKAYVGAGPPKGTGQHRYFFLLFKQPGGKISFSEADRTPLVRSGRDKWSVSNFAEKYELGAPVAWSFFKAEFDNYVMELDAKLRGDIK</sequence>
<dbReference type="PANTHER" id="PTHR11362:SF82">
    <property type="entry name" value="PHOSPHATIDYLETHANOLAMINE-BINDING PROTEIN 4"/>
    <property type="match status" value="1"/>
</dbReference>
<dbReference type="InterPro" id="IPR008914">
    <property type="entry name" value="PEBP"/>
</dbReference>
<dbReference type="Pfam" id="PF01161">
    <property type="entry name" value="PBP"/>
    <property type="match status" value="1"/>
</dbReference>
<dbReference type="SUPFAM" id="SSF49777">
    <property type="entry name" value="PEBP-like"/>
    <property type="match status" value="1"/>
</dbReference>
<proteinExistence type="inferred from homology"/>
<dbReference type="EMBL" id="HBEO01006264">
    <property type="protein sequence ID" value="CAD8472877.1"/>
    <property type="molecule type" value="Transcribed_RNA"/>
</dbReference>
<dbReference type="CDD" id="cd00866">
    <property type="entry name" value="PEBP_euk"/>
    <property type="match status" value="1"/>
</dbReference>
<name>A0A7S0H8Z1_9CRYP</name>
<accession>A0A7S0H8Z1</accession>
<organism evidence="2">
    <name type="scientific">Hanusia phi</name>
    <dbReference type="NCBI Taxonomy" id="3032"/>
    <lineage>
        <taxon>Eukaryota</taxon>
        <taxon>Cryptophyceae</taxon>
        <taxon>Pyrenomonadales</taxon>
        <taxon>Geminigeraceae</taxon>
        <taxon>Hanusia</taxon>
    </lineage>
</organism>
<dbReference type="Gene3D" id="3.90.280.10">
    <property type="entry name" value="PEBP-like"/>
    <property type="match status" value="1"/>
</dbReference>
<dbReference type="InterPro" id="IPR036610">
    <property type="entry name" value="PEBP-like_sf"/>
</dbReference>
<dbReference type="PANTHER" id="PTHR11362">
    <property type="entry name" value="PHOSPHATIDYLETHANOLAMINE-BINDING PROTEIN"/>
    <property type="match status" value="1"/>
</dbReference>
<dbReference type="InterPro" id="IPR001858">
    <property type="entry name" value="Phosphatidylethanolamine-bd_CS"/>
</dbReference>
<evidence type="ECO:0008006" key="3">
    <source>
        <dbReference type="Google" id="ProtNLM"/>
    </source>
</evidence>
<protein>
    <recommendedName>
        <fullName evidence="3">Phosphatidylethanolamine-binding protein</fullName>
    </recommendedName>
</protein>
<dbReference type="PROSITE" id="PS01220">
    <property type="entry name" value="PBP"/>
    <property type="match status" value="1"/>
</dbReference>
<evidence type="ECO:0000313" key="2">
    <source>
        <dbReference type="EMBL" id="CAD8472877.1"/>
    </source>
</evidence>
<reference evidence="2" key="1">
    <citation type="submission" date="2021-01" db="EMBL/GenBank/DDBJ databases">
        <authorList>
            <person name="Corre E."/>
            <person name="Pelletier E."/>
            <person name="Niang G."/>
            <person name="Scheremetjew M."/>
            <person name="Finn R."/>
            <person name="Kale V."/>
            <person name="Holt S."/>
            <person name="Cochrane G."/>
            <person name="Meng A."/>
            <person name="Brown T."/>
            <person name="Cohen L."/>
        </authorList>
    </citation>
    <scope>NUCLEOTIDE SEQUENCE</scope>
    <source>
        <strain evidence="2">CCMP325</strain>
    </source>
</reference>
<dbReference type="AlphaFoldDB" id="A0A7S0H8Z1"/>
<evidence type="ECO:0000256" key="1">
    <source>
        <dbReference type="ARBA" id="ARBA00007091"/>
    </source>
</evidence>